<dbReference type="MEROPS" id="C01.084"/>
<dbReference type="GO" id="GO:0009636">
    <property type="term" value="P:response to toxic substance"/>
    <property type="evidence" value="ECO:0007669"/>
    <property type="project" value="TreeGrafter"/>
</dbReference>
<feature type="active site" evidence="7">
    <location>
        <position position="84"/>
    </location>
</feature>
<dbReference type="GO" id="GO:0005737">
    <property type="term" value="C:cytoplasm"/>
    <property type="evidence" value="ECO:0007669"/>
    <property type="project" value="TreeGrafter"/>
</dbReference>
<keyword evidence="4 6" id="KW-0378">Hydrolase</keyword>
<dbReference type="OMA" id="QSYTFFW"/>
<protein>
    <recommendedName>
        <fullName evidence="2">bleomycin hydrolase</fullName>
        <ecNumber evidence="2">3.4.22.40</ecNumber>
    </recommendedName>
</protein>
<dbReference type="STRING" id="2880.D8LPS2"/>
<feature type="active site" evidence="7">
    <location>
        <position position="402"/>
    </location>
</feature>
<dbReference type="PANTHER" id="PTHR10363:SF2">
    <property type="entry name" value="BLEOMYCIN HYDROLASE"/>
    <property type="match status" value="1"/>
</dbReference>
<comment type="similarity">
    <text evidence="6">Belongs to the peptidase C1 family.</text>
</comment>
<dbReference type="InterPro" id="IPR004134">
    <property type="entry name" value="Peptidase_C1B"/>
</dbReference>
<evidence type="ECO:0000256" key="1">
    <source>
        <dbReference type="ARBA" id="ARBA00000423"/>
    </source>
</evidence>
<dbReference type="Pfam" id="PF03051">
    <property type="entry name" value="Peptidase_C1_2"/>
    <property type="match status" value="1"/>
</dbReference>
<feature type="region of interest" description="Disordered" evidence="8">
    <location>
        <begin position="462"/>
        <end position="490"/>
    </location>
</feature>
<accession>D8LPS2</accession>
<evidence type="ECO:0000313" key="9">
    <source>
        <dbReference type="EMBL" id="CBN77377.1"/>
    </source>
</evidence>
<dbReference type="PANTHER" id="PTHR10363">
    <property type="entry name" value="BLEOMYCIN HYDROLASE"/>
    <property type="match status" value="1"/>
</dbReference>
<evidence type="ECO:0000256" key="4">
    <source>
        <dbReference type="ARBA" id="ARBA00022801"/>
    </source>
</evidence>
<comment type="catalytic activity">
    <reaction evidence="1">
        <text>Inactivates bleomycin B2 (a cytotoxic glycometallopeptide) by hydrolysis of a carboxyamide bond of beta-aminoalanine, but also shows general aminopeptidase activity. The specificity varies somewhat with source, but amino acid arylamides of Met, Leu and Ala are preferred.</text>
        <dbReference type="EC" id="3.4.22.40"/>
    </reaction>
</comment>
<dbReference type="EMBL" id="FN648741">
    <property type="protein sequence ID" value="CBN77377.1"/>
    <property type="molecule type" value="Genomic_DNA"/>
</dbReference>
<dbReference type="InterPro" id="IPR000169">
    <property type="entry name" value="Pept_cys_AS"/>
</dbReference>
<dbReference type="OrthoDB" id="2666448at2759"/>
<evidence type="ECO:0000256" key="7">
    <source>
        <dbReference type="PIRSR" id="PIRSR005700-1"/>
    </source>
</evidence>
<evidence type="ECO:0000256" key="6">
    <source>
        <dbReference type="PIRNR" id="PIRNR005700"/>
    </source>
</evidence>
<dbReference type="GO" id="GO:0006508">
    <property type="term" value="P:proteolysis"/>
    <property type="evidence" value="ECO:0007669"/>
    <property type="project" value="UniProtKB-KW"/>
</dbReference>
<dbReference type="GO" id="GO:0004197">
    <property type="term" value="F:cysteine-type endopeptidase activity"/>
    <property type="evidence" value="ECO:0007669"/>
    <property type="project" value="UniProtKB-EC"/>
</dbReference>
<feature type="active site" evidence="7">
    <location>
        <position position="379"/>
    </location>
</feature>
<dbReference type="CDD" id="cd00585">
    <property type="entry name" value="Peptidase_C1B"/>
    <property type="match status" value="1"/>
</dbReference>
<keyword evidence="5 6" id="KW-0788">Thiol protease</keyword>
<evidence type="ECO:0000256" key="5">
    <source>
        <dbReference type="ARBA" id="ARBA00022807"/>
    </source>
</evidence>
<reference evidence="9 10" key="1">
    <citation type="journal article" date="2010" name="Nature">
        <title>The Ectocarpus genome and the independent evolution of multicellularity in brown algae.</title>
        <authorList>
            <person name="Cock J.M."/>
            <person name="Sterck L."/>
            <person name="Rouze P."/>
            <person name="Scornet D."/>
            <person name="Allen A.E."/>
            <person name="Amoutzias G."/>
            <person name="Anthouard V."/>
            <person name="Artiguenave F."/>
            <person name="Aury J.M."/>
            <person name="Badger J.H."/>
            <person name="Beszteri B."/>
            <person name="Billiau K."/>
            <person name="Bonnet E."/>
            <person name="Bothwell J.H."/>
            <person name="Bowler C."/>
            <person name="Boyen C."/>
            <person name="Brownlee C."/>
            <person name="Carrano C.J."/>
            <person name="Charrier B."/>
            <person name="Cho G.Y."/>
            <person name="Coelho S.M."/>
            <person name="Collen J."/>
            <person name="Corre E."/>
            <person name="Da Silva C."/>
            <person name="Delage L."/>
            <person name="Delaroque N."/>
            <person name="Dittami S.M."/>
            <person name="Doulbeau S."/>
            <person name="Elias M."/>
            <person name="Farnham G."/>
            <person name="Gachon C.M."/>
            <person name="Gschloessl B."/>
            <person name="Heesch S."/>
            <person name="Jabbari K."/>
            <person name="Jubin C."/>
            <person name="Kawai H."/>
            <person name="Kimura K."/>
            <person name="Kloareg B."/>
            <person name="Kupper F.C."/>
            <person name="Lang D."/>
            <person name="Le Bail A."/>
            <person name="Leblanc C."/>
            <person name="Lerouge P."/>
            <person name="Lohr M."/>
            <person name="Lopez P.J."/>
            <person name="Martens C."/>
            <person name="Maumus F."/>
            <person name="Michel G."/>
            <person name="Miranda-Saavedra D."/>
            <person name="Morales J."/>
            <person name="Moreau H."/>
            <person name="Motomura T."/>
            <person name="Nagasato C."/>
            <person name="Napoli C.A."/>
            <person name="Nelson D.R."/>
            <person name="Nyvall-Collen P."/>
            <person name="Peters A.F."/>
            <person name="Pommier C."/>
            <person name="Potin P."/>
            <person name="Poulain J."/>
            <person name="Quesneville H."/>
            <person name="Read B."/>
            <person name="Rensing S.A."/>
            <person name="Ritter A."/>
            <person name="Rousvoal S."/>
            <person name="Samanta M."/>
            <person name="Samson G."/>
            <person name="Schroeder D.C."/>
            <person name="Segurens B."/>
            <person name="Strittmatter M."/>
            <person name="Tonon T."/>
            <person name="Tregear J.W."/>
            <person name="Valentin K."/>
            <person name="von Dassow P."/>
            <person name="Yamagishi T."/>
            <person name="Van de Peer Y."/>
            <person name="Wincker P."/>
        </authorList>
    </citation>
    <scope>NUCLEOTIDE SEQUENCE [LARGE SCALE GENOMIC DNA]</scope>
    <source>
        <strain evidence="10">Ec32 / CCAP1310/4</strain>
    </source>
</reference>
<evidence type="ECO:0000256" key="3">
    <source>
        <dbReference type="ARBA" id="ARBA00022670"/>
    </source>
</evidence>
<sequence>MADSMELSSDVPPASAALTAEFVAQQSSSFDADPKLRLARNAVTRSDVRDVLMRRDVSNSFNHHYSVKVAQECKVTDQKRTGRCWIFAALNVMRLGIMSKFNLADDFELSQSYLFFWDKLEKCNYFLENVLLTKDKPLDGRLLQHLLKEPICDGGQWDMVTNLMGKYGVVPKSVFPESKTSMNSVWVNRFLTAKLREYALRLRGMAGKGAVEADLHKAKADMMAEVYKVLSVHFGAMPKPDSKFEWAMTDKHKAFKREEHTPLGFYRDLVSTKADQMVSIIHDPRNPYRRSYSVSYLGNVVGGDIVRYINLPIEELKRYAMATLDGGQPCWMGVDVFKSYHLELGILDSGMYDHDLVYGVSPGMTKEERLRSGESLMSHAMVFTGYDKRDGEKIPNKWRVENSWGDTRGNKGYFLMTNAWFDEYLFQVVVNKSLLDKDLLPLLTDEPTMLPAWDPMGSLASVGRQEHQQQDGGGGLRGREGNVADPRCRI</sequence>
<dbReference type="InParanoid" id="D8LPS2"/>
<dbReference type="SUPFAM" id="SSF54001">
    <property type="entry name" value="Cysteine proteinases"/>
    <property type="match status" value="1"/>
</dbReference>
<dbReference type="AlphaFoldDB" id="D8LPS2"/>
<dbReference type="EC" id="3.4.22.40" evidence="2"/>
<gene>
    <name evidence="9" type="ORF">Esi_0053_0069</name>
</gene>
<feature type="compositionally biased region" description="Basic and acidic residues" evidence="8">
    <location>
        <begin position="477"/>
        <end position="490"/>
    </location>
</feature>
<evidence type="ECO:0000256" key="8">
    <source>
        <dbReference type="SAM" id="MobiDB-lite"/>
    </source>
</evidence>
<dbReference type="Gene3D" id="3.90.70.10">
    <property type="entry name" value="Cysteine proteinases"/>
    <property type="match status" value="1"/>
</dbReference>
<dbReference type="PIRSF" id="PIRSF005700">
    <property type="entry name" value="PepC"/>
    <property type="match status" value="1"/>
</dbReference>
<dbReference type="GO" id="GO:0070005">
    <property type="term" value="F:cysteine-type aminopeptidase activity"/>
    <property type="evidence" value="ECO:0007669"/>
    <property type="project" value="InterPro"/>
</dbReference>
<keyword evidence="3 6" id="KW-0645">Protease</keyword>
<dbReference type="InterPro" id="IPR038765">
    <property type="entry name" value="Papain-like_cys_pep_sf"/>
</dbReference>
<organism evidence="9 10">
    <name type="scientific">Ectocarpus siliculosus</name>
    <name type="common">Brown alga</name>
    <name type="synonym">Conferva siliculosa</name>
    <dbReference type="NCBI Taxonomy" id="2880"/>
    <lineage>
        <taxon>Eukaryota</taxon>
        <taxon>Sar</taxon>
        <taxon>Stramenopiles</taxon>
        <taxon>Ochrophyta</taxon>
        <taxon>PX clade</taxon>
        <taxon>Phaeophyceae</taxon>
        <taxon>Ectocarpales</taxon>
        <taxon>Ectocarpaceae</taxon>
        <taxon>Ectocarpus</taxon>
    </lineage>
</organism>
<dbReference type="Proteomes" id="UP000002630">
    <property type="component" value="Linkage Group LG13"/>
</dbReference>
<dbReference type="GO" id="GO:0043418">
    <property type="term" value="P:homocysteine catabolic process"/>
    <property type="evidence" value="ECO:0007669"/>
    <property type="project" value="TreeGrafter"/>
</dbReference>
<dbReference type="EMBL" id="FN649738">
    <property type="protein sequence ID" value="CBN77377.1"/>
    <property type="molecule type" value="Genomic_DNA"/>
</dbReference>
<dbReference type="PROSITE" id="PS00139">
    <property type="entry name" value="THIOL_PROTEASE_CYS"/>
    <property type="match status" value="1"/>
</dbReference>
<keyword evidence="10" id="KW-1185">Reference proteome</keyword>
<evidence type="ECO:0000313" key="10">
    <source>
        <dbReference type="Proteomes" id="UP000002630"/>
    </source>
</evidence>
<dbReference type="eggNOG" id="KOG4128">
    <property type="taxonomic scope" value="Eukaryota"/>
</dbReference>
<proteinExistence type="inferred from homology"/>
<name>D8LPS2_ECTSI</name>
<evidence type="ECO:0000256" key="2">
    <source>
        <dbReference type="ARBA" id="ARBA00012465"/>
    </source>
</evidence>